<dbReference type="Pfam" id="PF00860">
    <property type="entry name" value="Xan_ur_permease"/>
    <property type="match status" value="1"/>
</dbReference>
<gene>
    <name evidence="8" type="primary">LOC106809089</name>
</gene>
<feature type="transmembrane region" description="Helical" evidence="6">
    <location>
        <begin position="351"/>
        <end position="373"/>
    </location>
</feature>
<dbReference type="Proteomes" id="UP000695022">
    <property type="component" value="Unplaced"/>
</dbReference>
<feature type="transmembrane region" description="Helical" evidence="6">
    <location>
        <begin position="417"/>
        <end position="436"/>
    </location>
</feature>
<evidence type="ECO:0000256" key="3">
    <source>
        <dbReference type="ARBA" id="ARBA00022692"/>
    </source>
</evidence>
<dbReference type="GeneID" id="106809089"/>
<proteinExistence type="inferred from homology"/>
<dbReference type="RefSeq" id="XP_014667536.1">
    <property type="nucleotide sequence ID" value="XM_014812050.1"/>
</dbReference>
<evidence type="ECO:0000313" key="8">
    <source>
        <dbReference type="RefSeq" id="XP_014667536.1"/>
    </source>
</evidence>
<evidence type="ECO:0000256" key="1">
    <source>
        <dbReference type="ARBA" id="ARBA00004141"/>
    </source>
</evidence>
<keyword evidence="3 6" id="KW-0812">Transmembrane</keyword>
<evidence type="ECO:0000256" key="5">
    <source>
        <dbReference type="ARBA" id="ARBA00023136"/>
    </source>
</evidence>
<feature type="transmembrane region" description="Helical" evidence="6">
    <location>
        <begin position="65"/>
        <end position="89"/>
    </location>
</feature>
<feature type="transmembrane region" description="Helical" evidence="6">
    <location>
        <begin position="23"/>
        <end position="44"/>
    </location>
</feature>
<feature type="transmembrane region" description="Helical" evidence="6">
    <location>
        <begin position="320"/>
        <end position="339"/>
    </location>
</feature>
<organism evidence="7 8">
    <name type="scientific">Priapulus caudatus</name>
    <name type="common">Priapulid worm</name>
    <dbReference type="NCBI Taxonomy" id="37621"/>
    <lineage>
        <taxon>Eukaryota</taxon>
        <taxon>Metazoa</taxon>
        <taxon>Ecdysozoa</taxon>
        <taxon>Scalidophora</taxon>
        <taxon>Priapulida</taxon>
        <taxon>Priapulimorpha</taxon>
        <taxon>Priapulimorphida</taxon>
        <taxon>Priapulidae</taxon>
        <taxon>Priapulus</taxon>
    </lineage>
</organism>
<keyword evidence="5 6" id="KW-0472">Membrane</keyword>
<dbReference type="PANTHER" id="PTHR11119">
    <property type="entry name" value="XANTHINE-URACIL / VITAMIN C PERMEASE FAMILY MEMBER"/>
    <property type="match status" value="1"/>
</dbReference>
<evidence type="ECO:0000256" key="6">
    <source>
        <dbReference type="SAM" id="Phobius"/>
    </source>
</evidence>
<evidence type="ECO:0000256" key="2">
    <source>
        <dbReference type="ARBA" id="ARBA00008821"/>
    </source>
</evidence>
<feature type="transmembrane region" description="Helical" evidence="6">
    <location>
        <begin position="151"/>
        <end position="172"/>
    </location>
</feature>
<keyword evidence="4 6" id="KW-1133">Transmembrane helix</keyword>
<name>A0ABM1E5R5_PRICU</name>
<evidence type="ECO:0000256" key="4">
    <source>
        <dbReference type="ARBA" id="ARBA00022989"/>
    </source>
</evidence>
<comment type="subcellular location">
    <subcellularLocation>
        <location evidence="1">Membrane</location>
        <topology evidence="1">Multi-pass membrane protein</topology>
    </subcellularLocation>
</comment>
<accession>A0ABM1E5R5</accession>
<feature type="transmembrane region" description="Helical" evidence="6">
    <location>
        <begin position="179"/>
        <end position="199"/>
    </location>
</feature>
<protein>
    <submittedName>
        <fullName evidence="8">Solute carrier family 23 member 2-like</fullName>
    </submittedName>
</protein>
<keyword evidence="7" id="KW-1185">Reference proteome</keyword>
<evidence type="ECO:0000313" key="7">
    <source>
        <dbReference type="Proteomes" id="UP000695022"/>
    </source>
</evidence>
<sequence length="446" mass="47356">MHDDDDFTSESSLVYRYCDDPPWYLAVVFGLQHLLVTIGGVYLSSLTLSRSLCADDDDIRVRVELFGNMAFVAGIATVAQVVLGIRLPIMMAPATGFVLPIVALTSLGTWECPNNASDILKMETFNHTFENSSVNEDSSVWKTRIRELQGGVMLASITQVVVGASGLFGFLLPRIRPLTVAPTVLFGMVIVWVLCVILTETEALPTDTASPAQYADPAYSEWAHNSKWFHLPYPGQYGTPTVSSVTYAGFVLSTLVSIVNSLACYHAVARVTHVPPPPAHAVNRAIIMEGLSGILGGSITGLPLTTHPPNIGVIGITQNASRSVAVVGGLLLCFCGLFSRFSSILAVQPRPVIGGAILVNACVIFSSAVAYAADVDLRTPRATTVLGVAVMMGSVLPDWSARNSDRLQTGNQQLDSALLAALSCGPLIGATVGFLMDLTVPGSYPS</sequence>
<comment type="similarity">
    <text evidence="2">Belongs to the nucleobase:cation symporter-2 (NCS2) (TC 2.A.40) family.</text>
</comment>
<reference evidence="8" key="1">
    <citation type="submission" date="2025-08" db="UniProtKB">
        <authorList>
            <consortium name="RefSeq"/>
        </authorList>
    </citation>
    <scope>IDENTIFICATION</scope>
</reference>
<dbReference type="InterPro" id="IPR006043">
    <property type="entry name" value="NCS2"/>
</dbReference>
<feature type="transmembrane region" description="Helical" evidence="6">
    <location>
        <begin position="247"/>
        <end position="269"/>
    </location>
</feature>